<dbReference type="AlphaFoldDB" id="A0A238K288"/>
<dbReference type="Proteomes" id="UP000220836">
    <property type="component" value="Unassembled WGS sequence"/>
</dbReference>
<evidence type="ECO:0000256" key="2">
    <source>
        <dbReference type="SAM" id="SignalP"/>
    </source>
</evidence>
<accession>A0A238K288</accession>
<dbReference type="RefSeq" id="WP_097803426.1">
    <property type="nucleotide sequence ID" value="NZ_FXYH01000003.1"/>
</dbReference>
<gene>
    <name evidence="3" type="ORF">PEV8663_00874</name>
</gene>
<proteinExistence type="predicted"/>
<feature type="signal peptide" evidence="2">
    <location>
        <begin position="1"/>
        <end position="23"/>
    </location>
</feature>
<keyword evidence="1" id="KW-0812">Transmembrane</keyword>
<evidence type="ECO:0000256" key="1">
    <source>
        <dbReference type="SAM" id="Phobius"/>
    </source>
</evidence>
<evidence type="ECO:0000313" key="3">
    <source>
        <dbReference type="EMBL" id="SMX37010.1"/>
    </source>
</evidence>
<keyword evidence="4" id="KW-1185">Reference proteome</keyword>
<reference evidence="3 4" key="1">
    <citation type="submission" date="2017-05" db="EMBL/GenBank/DDBJ databases">
        <authorList>
            <person name="Song R."/>
            <person name="Chenine A.L."/>
            <person name="Ruprecht R.M."/>
        </authorList>
    </citation>
    <scope>NUCLEOTIDE SEQUENCE [LARGE SCALE GENOMIC DNA]</scope>
    <source>
        <strain evidence="3 4">CECT 8663</strain>
    </source>
</reference>
<dbReference type="EMBL" id="FXYH01000003">
    <property type="protein sequence ID" value="SMX37010.1"/>
    <property type="molecule type" value="Genomic_DNA"/>
</dbReference>
<keyword evidence="1" id="KW-1133">Transmembrane helix</keyword>
<sequence>MKRLIALSSATAVCLSLATPLQAQEAAASSSAAGSSAVIGGKTLLILVVIGVGAIIAGANSN</sequence>
<feature type="chain" id="PRO_5012398759" evidence="2">
    <location>
        <begin position="24"/>
        <end position="62"/>
    </location>
</feature>
<organism evidence="3 4">
    <name type="scientific">Pelagimonas varians</name>
    <dbReference type="NCBI Taxonomy" id="696760"/>
    <lineage>
        <taxon>Bacteria</taxon>
        <taxon>Pseudomonadati</taxon>
        <taxon>Pseudomonadota</taxon>
        <taxon>Alphaproteobacteria</taxon>
        <taxon>Rhodobacterales</taxon>
        <taxon>Roseobacteraceae</taxon>
        <taxon>Pelagimonas</taxon>
    </lineage>
</organism>
<name>A0A238K288_9RHOB</name>
<protein>
    <submittedName>
        <fullName evidence="3">Uncharacterized protein</fullName>
    </submittedName>
</protein>
<evidence type="ECO:0000313" key="4">
    <source>
        <dbReference type="Proteomes" id="UP000220836"/>
    </source>
</evidence>
<keyword evidence="1" id="KW-0472">Membrane</keyword>
<feature type="transmembrane region" description="Helical" evidence="1">
    <location>
        <begin position="39"/>
        <end position="59"/>
    </location>
</feature>
<keyword evidence="2" id="KW-0732">Signal</keyword>